<feature type="transmembrane region" description="Helical" evidence="8">
    <location>
        <begin position="527"/>
        <end position="545"/>
    </location>
</feature>
<reference evidence="9" key="1">
    <citation type="submission" date="2014-02" db="EMBL/GenBank/DDBJ databases">
        <authorList>
            <person name="Genoscope - CEA"/>
        </authorList>
    </citation>
    <scope>NUCLEOTIDE SEQUENCE</scope>
    <source>
        <strain evidence="9">LS3</strain>
    </source>
</reference>
<proteinExistence type="inferred from homology"/>
<keyword evidence="6 8" id="KW-0472">Membrane</keyword>
<keyword evidence="3" id="KW-0813">Transport</keyword>
<accession>A0A060TEI6</accession>
<evidence type="ECO:0000256" key="7">
    <source>
        <dbReference type="SAM" id="MobiDB-lite"/>
    </source>
</evidence>
<protein>
    <submittedName>
        <fullName evidence="9">ARAD1D15422p</fullName>
    </submittedName>
</protein>
<feature type="transmembrane region" description="Helical" evidence="8">
    <location>
        <begin position="127"/>
        <end position="147"/>
    </location>
</feature>
<feature type="transmembrane region" description="Helical" evidence="8">
    <location>
        <begin position="404"/>
        <end position="427"/>
    </location>
</feature>
<evidence type="ECO:0000256" key="6">
    <source>
        <dbReference type="ARBA" id="ARBA00023136"/>
    </source>
</evidence>
<comment type="similarity">
    <text evidence="2">Belongs to the SLC43A transporter (TC 2.A.1.44) family.</text>
</comment>
<feature type="transmembrane region" description="Helical" evidence="8">
    <location>
        <begin position="458"/>
        <end position="476"/>
    </location>
</feature>
<feature type="transmembrane region" description="Helical" evidence="8">
    <location>
        <begin position="39"/>
        <end position="66"/>
    </location>
</feature>
<keyword evidence="5 8" id="KW-1133">Transmembrane helix</keyword>
<dbReference type="InterPro" id="IPR036259">
    <property type="entry name" value="MFS_trans_sf"/>
</dbReference>
<evidence type="ECO:0000256" key="3">
    <source>
        <dbReference type="ARBA" id="ARBA00022448"/>
    </source>
</evidence>
<dbReference type="GO" id="GO:0000329">
    <property type="term" value="C:fungal-type vacuole membrane"/>
    <property type="evidence" value="ECO:0007669"/>
    <property type="project" value="TreeGrafter"/>
</dbReference>
<dbReference type="AlphaFoldDB" id="A0A060TEI6"/>
<feature type="transmembrane region" description="Helical" evidence="8">
    <location>
        <begin position="488"/>
        <end position="507"/>
    </location>
</feature>
<feature type="transmembrane region" description="Helical" evidence="8">
    <location>
        <begin position="434"/>
        <end position="452"/>
    </location>
</feature>
<gene>
    <name evidence="9" type="ORF">GNLVRS02_ARAD1D15422g</name>
</gene>
<dbReference type="PANTHER" id="PTHR20772:SF2">
    <property type="entry name" value="PROTEIN FMP42"/>
    <property type="match status" value="1"/>
</dbReference>
<feature type="region of interest" description="Disordered" evidence="7">
    <location>
        <begin position="267"/>
        <end position="292"/>
    </location>
</feature>
<organism evidence="9">
    <name type="scientific">Blastobotrys adeninivorans</name>
    <name type="common">Yeast</name>
    <name type="synonym">Arxula adeninivorans</name>
    <dbReference type="NCBI Taxonomy" id="409370"/>
    <lineage>
        <taxon>Eukaryota</taxon>
        <taxon>Fungi</taxon>
        <taxon>Dikarya</taxon>
        <taxon>Ascomycota</taxon>
        <taxon>Saccharomycotina</taxon>
        <taxon>Dipodascomycetes</taxon>
        <taxon>Dipodascales</taxon>
        <taxon>Trichomonascaceae</taxon>
        <taxon>Blastobotrys</taxon>
    </lineage>
</organism>
<keyword evidence="4 8" id="KW-0812">Transmembrane</keyword>
<evidence type="ECO:0000256" key="2">
    <source>
        <dbReference type="ARBA" id="ARBA00006595"/>
    </source>
</evidence>
<comment type="subcellular location">
    <subcellularLocation>
        <location evidence="1">Membrane</location>
        <topology evidence="1">Multi-pass membrane protein</topology>
    </subcellularLocation>
</comment>
<dbReference type="InterPro" id="IPR052599">
    <property type="entry name" value="SLC43A_AATransporter"/>
</dbReference>
<feature type="transmembrane region" description="Helical" evidence="8">
    <location>
        <begin position="101"/>
        <end position="120"/>
    </location>
</feature>
<name>A0A060TEI6_BLAAD</name>
<feature type="transmembrane region" description="Helical" evidence="8">
    <location>
        <begin position="159"/>
        <end position="179"/>
    </location>
</feature>
<evidence type="ECO:0000256" key="4">
    <source>
        <dbReference type="ARBA" id="ARBA00022692"/>
    </source>
</evidence>
<evidence type="ECO:0000256" key="5">
    <source>
        <dbReference type="ARBA" id="ARBA00022989"/>
    </source>
</evidence>
<feature type="transmembrane region" description="Helical" evidence="8">
    <location>
        <begin position="364"/>
        <end position="384"/>
    </location>
</feature>
<feature type="transmembrane region" description="Helical" evidence="8">
    <location>
        <begin position="191"/>
        <end position="212"/>
    </location>
</feature>
<evidence type="ECO:0000256" key="1">
    <source>
        <dbReference type="ARBA" id="ARBA00004141"/>
    </source>
</evidence>
<feature type="transmembrane region" description="Helical" evidence="8">
    <location>
        <begin position="224"/>
        <end position="246"/>
    </location>
</feature>
<dbReference type="Gene3D" id="1.20.1250.20">
    <property type="entry name" value="MFS general substrate transporter like domains"/>
    <property type="match status" value="1"/>
</dbReference>
<reference evidence="9" key="2">
    <citation type="submission" date="2014-06" db="EMBL/GenBank/DDBJ databases">
        <title>The complete genome of Blastobotrys (Arxula) adeninivorans LS3 - a yeast of biotechnological interest.</title>
        <authorList>
            <person name="Kunze G."/>
            <person name="Gaillardin C."/>
            <person name="Czernicka M."/>
            <person name="Durrens P."/>
            <person name="Martin T."/>
            <person name="Boer E."/>
            <person name="Gabaldon T."/>
            <person name="Cruz J."/>
            <person name="Talla E."/>
            <person name="Marck C."/>
            <person name="Goffeau A."/>
            <person name="Barbe V."/>
            <person name="Baret P."/>
            <person name="Baronian K."/>
            <person name="Beier S."/>
            <person name="Bleykasten C."/>
            <person name="Bode R."/>
            <person name="Casaregola S."/>
            <person name="Despons L."/>
            <person name="Fairhead C."/>
            <person name="Giersberg M."/>
            <person name="Gierski P."/>
            <person name="Hahnel U."/>
            <person name="Hartmann A."/>
            <person name="Jankowska D."/>
            <person name="Jubin C."/>
            <person name="Jung P."/>
            <person name="Lafontaine I."/>
            <person name="Leh-Louis V."/>
            <person name="Lemaire M."/>
            <person name="Marcet-Houben M."/>
            <person name="Mascher M."/>
            <person name="Morel G."/>
            <person name="Richard G.-F."/>
            <person name="Riechen J."/>
            <person name="Sacerdot C."/>
            <person name="Sarkar A."/>
            <person name="Savel G."/>
            <person name="Schacherer J."/>
            <person name="Sherman D."/>
            <person name="Straub M.-L."/>
            <person name="Stein N."/>
            <person name="Thierry A."/>
            <person name="Trautwein-Schult A."/>
            <person name="Westhof E."/>
            <person name="Worch S."/>
            <person name="Dujon B."/>
            <person name="Souciet J.-L."/>
            <person name="Wincker P."/>
            <person name="Scholz U."/>
            <person name="Neuveglise N."/>
        </authorList>
    </citation>
    <scope>NUCLEOTIDE SEQUENCE</scope>
    <source>
        <strain evidence="9">LS3</strain>
    </source>
</reference>
<dbReference type="PANTHER" id="PTHR20772">
    <property type="entry name" value="PROTEIN FMP42"/>
    <property type="match status" value="1"/>
</dbReference>
<dbReference type="EMBL" id="HG937694">
    <property type="protein sequence ID" value="CDP37611.1"/>
    <property type="molecule type" value="Genomic_DNA"/>
</dbReference>
<feature type="compositionally biased region" description="Basic and acidic residues" evidence="7">
    <location>
        <begin position="277"/>
        <end position="291"/>
    </location>
</feature>
<sequence length="587" mass="63839">MKYGWRGSEFYPEPAAFWLVHQSFLKLLRTLSTDRMIQLAVRVLQVALATIWCALAAGPIFGFAALKPVLVAQEVYASYCHHQDVLNGIMCPEQEFKLNAAFSYAALAASVGAFLASCAVDRYGSRICSGLGCVLLAVGSGALKGAVDSMEKVPAVDPIVFGLCALAVGGPFVLIGSLHSASLFARQSGQILALITGAADASSGVFAIYRYVYEHSYQYSLRQFFTLYLAVPAAIFISQFFMPAFYKVTLGRVRKVAEITGGGGYESIGNGDQELDVGEHEPQRASEDETTRLLSNSLNQDSYDEDEIDMTQAYSHANFSRNNRQQSHLNRTSTLNTVYKDPSEVSGVWGALHSVPASDQVKSLWFALLVVFAGVNTVLINYFIATMPSHYEKLLDSVAWANRLSHLFDIALPIGGIVAIPIVGIVLDNVPTKTMFGLLGLVSVLVAISGAVPSVFIAHVRVCLLVLFRPFLYTAISDYVAKVFGFDTFGLIYGTALLLSGLGNLFIPLLEYWRVSVFHLNPVPNTLIITIASFVSGLAFLLYLISQTRRIRRKQLEDEARNAPVQHMPGSPRCSSNGGCGDCVCNV</sequence>
<evidence type="ECO:0000313" key="9">
    <source>
        <dbReference type="EMBL" id="CDP37611.1"/>
    </source>
</evidence>
<dbReference type="PhylomeDB" id="A0A060TEI6"/>
<evidence type="ECO:0000256" key="8">
    <source>
        <dbReference type="SAM" id="Phobius"/>
    </source>
</evidence>
<dbReference type="SUPFAM" id="SSF103473">
    <property type="entry name" value="MFS general substrate transporter"/>
    <property type="match status" value="1"/>
</dbReference>